<dbReference type="GO" id="GO:0008270">
    <property type="term" value="F:zinc ion binding"/>
    <property type="evidence" value="ECO:0007669"/>
    <property type="project" value="UniProtKB-KW"/>
</dbReference>
<keyword evidence="1" id="KW-0862">Zinc</keyword>
<dbReference type="RefSeq" id="XP_037151929.1">
    <property type="nucleotide sequence ID" value="XM_037291567.1"/>
</dbReference>
<dbReference type="AlphaFoldDB" id="A0A8H6CFF2"/>
<dbReference type="InterPro" id="IPR036875">
    <property type="entry name" value="Znf_CCHC_sf"/>
</dbReference>
<dbReference type="GeneID" id="59329047"/>
<feature type="domain" description="CCHC-type" evidence="2">
    <location>
        <begin position="178"/>
        <end position="193"/>
    </location>
</feature>
<evidence type="ECO:0000313" key="3">
    <source>
        <dbReference type="EMBL" id="KAF6222583.1"/>
    </source>
</evidence>
<evidence type="ECO:0000259" key="2">
    <source>
        <dbReference type="PROSITE" id="PS50158"/>
    </source>
</evidence>
<dbReference type="Proteomes" id="UP000593566">
    <property type="component" value="Unassembled WGS sequence"/>
</dbReference>
<keyword evidence="1" id="KW-0479">Metal-binding</keyword>
<comment type="caution">
    <text evidence="3">The sequence shown here is derived from an EMBL/GenBank/DDBJ whole genome shotgun (WGS) entry which is preliminary data.</text>
</comment>
<proteinExistence type="predicted"/>
<keyword evidence="4" id="KW-1185">Reference proteome</keyword>
<reference evidence="3 4" key="1">
    <citation type="journal article" date="2020" name="Genomics">
        <title>Complete, high-quality genomes from long-read metagenomic sequencing of two wolf lichen thalli reveals enigmatic genome architecture.</title>
        <authorList>
            <person name="McKenzie S.K."/>
            <person name="Walston R.F."/>
            <person name="Allen J.L."/>
        </authorList>
    </citation>
    <scope>NUCLEOTIDE SEQUENCE [LARGE SCALE GENOMIC DNA]</scope>
    <source>
        <strain evidence="3">WasteWater1</strain>
    </source>
</reference>
<accession>A0A8H6CFF2</accession>
<dbReference type="EMBL" id="JACCJB010000011">
    <property type="protein sequence ID" value="KAF6222583.1"/>
    <property type="molecule type" value="Genomic_DNA"/>
</dbReference>
<protein>
    <recommendedName>
        <fullName evidence="2">CCHC-type domain-containing protein</fullName>
    </recommendedName>
</protein>
<dbReference type="PROSITE" id="PS50158">
    <property type="entry name" value="ZF_CCHC"/>
    <property type="match status" value="1"/>
</dbReference>
<sequence length="223" mass="24833">MSTAANTPAHGVAIAPQLSKRALAELKKGGKVEIWVQCTPFKVEVNGATKVESEYMLFHLHRTLVKHFSPKWKRELAEDAQANRLHVPFPKEPVKLIVGWMVGGGGNDLSTPDAFYPKHDLRKLEILKDVASYVEIKSLVELFAKDILAWIPALPPVPIGSLVPNPVTNKPIAVEKLCWYCDKPAHIERDCPERSAVHVTKSQGETYAMRAELEQLSNQALRS</sequence>
<gene>
    <name evidence="3" type="ORF">HO133_000629</name>
</gene>
<dbReference type="GO" id="GO:0003676">
    <property type="term" value="F:nucleic acid binding"/>
    <property type="evidence" value="ECO:0007669"/>
    <property type="project" value="InterPro"/>
</dbReference>
<evidence type="ECO:0000256" key="1">
    <source>
        <dbReference type="PROSITE-ProRule" id="PRU00047"/>
    </source>
</evidence>
<name>A0A8H6CFF2_9LECA</name>
<evidence type="ECO:0000313" key="4">
    <source>
        <dbReference type="Proteomes" id="UP000593566"/>
    </source>
</evidence>
<dbReference type="SUPFAM" id="SSF57756">
    <property type="entry name" value="Retrovirus zinc finger-like domains"/>
    <property type="match status" value="1"/>
</dbReference>
<organism evidence="3 4">
    <name type="scientific">Letharia lupina</name>
    <dbReference type="NCBI Taxonomy" id="560253"/>
    <lineage>
        <taxon>Eukaryota</taxon>
        <taxon>Fungi</taxon>
        <taxon>Dikarya</taxon>
        <taxon>Ascomycota</taxon>
        <taxon>Pezizomycotina</taxon>
        <taxon>Lecanoromycetes</taxon>
        <taxon>OSLEUM clade</taxon>
        <taxon>Lecanoromycetidae</taxon>
        <taxon>Lecanorales</taxon>
        <taxon>Lecanorineae</taxon>
        <taxon>Parmeliaceae</taxon>
        <taxon>Letharia</taxon>
    </lineage>
</organism>
<dbReference type="InterPro" id="IPR001878">
    <property type="entry name" value="Znf_CCHC"/>
</dbReference>
<keyword evidence="1" id="KW-0863">Zinc-finger</keyword>
<dbReference type="SMART" id="SM00343">
    <property type="entry name" value="ZnF_C2HC"/>
    <property type="match status" value="1"/>
</dbReference>